<protein>
    <submittedName>
        <fullName evidence="1">Uncharacterized protein</fullName>
    </submittedName>
</protein>
<organism evidence="1 2">
    <name type="scientific">Paenibacillus durus ATCC 35681</name>
    <dbReference type="NCBI Taxonomy" id="1333534"/>
    <lineage>
        <taxon>Bacteria</taxon>
        <taxon>Bacillati</taxon>
        <taxon>Bacillota</taxon>
        <taxon>Bacilli</taxon>
        <taxon>Bacillales</taxon>
        <taxon>Paenibacillaceae</taxon>
        <taxon>Paenibacillus</taxon>
    </lineage>
</organism>
<sequence length="76" mass="8925">MFKVRSSSTISIFIINPESMKYPKLEQSLVLTCNDLRSNLSQERIGLCPRQRKTELALKQAFFEHMFSEFQLDKLI</sequence>
<dbReference type="Proteomes" id="UP000034189">
    <property type="component" value="Chromosome"/>
</dbReference>
<name>A0A0F7F6P2_PAEDU</name>
<reference evidence="1 2" key="1">
    <citation type="submission" date="2015-03" db="EMBL/GenBank/DDBJ databases">
        <authorList>
            <person name="Abdul Halim M."/>
        </authorList>
    </citation>
    <scope>NUCLEOTIDE SEQUENCE [LARGE SCALE GENOMIC DNA]</scope>
    <source>
        <strain evidence="1 2">ATCC 35681</strain>
    </source>
</reference>
<accession>A0A0F7F6P2</accession>
<proteinExistence type="predicted"/>
<reference evidence="1 2" key="2">
    <citation type="journal article" date="2016" name="Genome Announc.">
        <title>Genome Sequence of a Gram-Positive Diazotroph, Paenibacillus durus Type Strain ATCC 35681.</title>
        <authorList>
            <person name="Halim M.A."/>
            <person name="Rahman A.Y."/>
            <person name="Sim K.S."/>
            <person name="Yam H.C."/>
            <person name="Rahim A.A."/>
            <person name="Ghazali A.H."/>
            <person name="Najimudin N."/>
        </authorList>
    </citation>
    <scope>NUCLEOTIDE SEQUENCE [LARGE SCALE GENOMIC DNA]</scope>
    <source>
        <strain evidence="1 2">ATCC 35681</strain>
    </source>
</reference>
<dbReference type="HOGENOM" id="CLU_2651014_0_0_9"/>
<evidence type="ECO:0000313" key="1">
    <source>
        <dbReference type="EMBL" id="AKG33389.1"/>
    </source>
</evidence>
<dbReference type="EMBL" id="CP011114">
    <property type="protein sequence ID" value="AKG33389.1"/>
    <property type="molecule type" value="Genomic_DNA"/>
</dbReference>
<evidence type="ECO:0000313" key="2">
    <source>
        <dbReference type="Proteomes" id="UP000034189"/>
    </source>
</evidence>
<gene>
    <name evidence="1" type="ORF">VK70_01165</name>
</gene>
<dbReference type="PATRIC" id="fig|1333534.5.peg.260"/>
<dbReference type="AlphaFoldDB" id="A0A0F7F6P2"/>